<feature type="compositionally biased region" description="Low complexity" evidence="1">
    <location>
        <begin position="135"/>
        <end position="151"/>
    </location>
</feature>
<feature type="region of interest" description="Disordered" evidence="1">
    <location>
        <begin position="1"/>
        <end position="32"/>
    </location>
</feature>
<dbReference type="AlphaFoldDB" id="A0A178ZRD2"/>
<organism evidence="2 3">
    <name type="scientific">Fonsecaea erecta</name>
    <dbReference type="NCBI Taxonomy" id="1367422"/>
    <lineage>
        <taxon>Eukaryota</taxon>
        <taxon>Fungi</taxon>
        <taxon>Dikarya</taxon>
        <taxon>Ascomycota</taxon>
        <taxon>Pezizomycotina</taxon>
        <taxon>Eurotiomycetes</taxon>
        <taxon>Chaetothyriomycetidae</taxon>
        <taxon>Chaetothyriales</taxon>
        <taxon>Herpotrichiellaceae</taxon>
        <taxon>Fonsecaea</taxon>
    </lineage>
</organism>
<feature type="compositionally biased region" description="Basic residues" evidence="1">
    <location>
        <begin position="53"/>
        <end position="65"/>
    </location>
</feature>
<dbReference type="RefSeq" id="XP_018695737.1">
    <property type="nucleotide sequence ID" value="XM_018836087.1"/>
</dbReference>
<dbReference type="GeneID" id="30008742"/>
<evidence type="ECO:0000256" key="1">
    <source>
        <dbReference type="SAM" id="MobiDB-lite"/>
    </source>
</evidence>
<protein>
    <submittedName>
        <fullName evidence="2">Uncharacterized protein</fullName>
    </submittedName>
</protein>
<proteinExistence type="predicted"/>
<reference evidence="2 3" key="1">
    <citation type="submission" date="2016-04" db="EMBL/GenBank/DDBJ databases">
        <title>Draft genome of Fonsecaea erecta CBS 125763.</title>
        <authorList>
            <person name="Weiss V.A."/>
            <person name="Vicente V.A."/>
            <person name="Raittz R.T."/>
            <person name="Moreno L.F."/>
            <person name="De Souza E.M."/>
            <person name="Pedrosa F.O."/>
            <person name="Steffens M.B."/>
            <person name="Faoro H."/>
            <person name="Tadra-Sfeir M.Z."/>
            <person name="Najafzadeh M.J."/>
            <person name="Felipe M.S."/>
            <person name="Teixeira M."/>
            <person name="Sun J."/>
            <person name="Xi L."/>
            <person name="Gomes R."/>
            <person name="De Azevedo C.M."/>
            <person name="Salgado C.G."/>
            <person name="Da Silva M.B."/>
            <person name="Nascimento M.F."/>
            <person name="Queiroz-Telles F."/>
            <person name="Attili D.S."/>
            <person name="Gorbushina A."/>
        </authorList>
    </citation>
    <scope>NUCLEOTIDE SEQUENCE [LARGE SCALE GENOMIC DNA]</scope>
    <source>
        <strain evidence="2 3">CBS 125763</strain>
    </source>
</reference>
<dbReference type="Proteomes" id="UP000078343">
    <property type="component" value="Unassembled WGS sequence"/>
</dbReference>
<feature type="compositionally biased region" description="Basic and acidic residues" evidence="1">
    <location>
        <begin position="1"/>
        <end position="10"/>
    </location>
</feature>
<dbReference type="EMBL" id="LVYI01000003">
    <property type="protein sequence ID" value="OAP62370.1"/>
    <property type="molecule type" value="Genomic_DNA"/>
</dbReference>
<keyword evidence="3" id="KW-1185">Reference proteome</keyword>
<comment type="caution">
    <text evidence="2">The sequence shown here is derived from an EMBL/GenBank/DDBJ whole genome shotgun (WGS) entry which is preliminary data.</text>
</comment>
<evidence type="ECO:0000313" key="2">
    <source>
        <dbReference type="EMBL" id="OAP62370.1"/>
    </source>
</evidence>
<accession>A0A178ZRD2</accession>
<gene>
    <name evidence="2" type="ORF">AYL99_04573</name>
</gene>
<feature type="compositionally biased region" description="Low complexity" evidence="1">
    <location>
        <begin position="16"/>
        <end position="31"/>
    </location>
</feature>
<evidence type="ECO:0000313" key="3">
    <source>
        <dbReference type="Proteomes" id="UP000078343"/>
    </source>
</evidence>
<feature type="compositionally biased region" description="Basic and acidic residues" evidence="1">
    <location>
        <begin position="90"/>
        <end position="113"/>
    </location>
</feature>
<name>A0A178ZRD2_9EURO</name>
<sequence length="178" mass="19804">MAEPQPEPRLRPQPPAMDASSEYDSAAESYAPSKVSIECCPVCGYAGYDSRQHRSSRGRRRRHHQCGASPVELLISGMTQTMRSLQAVSEQERMMRERQAETRKDPHPRLERSNDDDEDDGKDSESNRETDGESETGSESRSANAHAHAHALAATGKYEQFLLDKHDLPGYQTAMAGT</sequence>
<feature type="region of interest" description="Disordered" evidence="1">
    <location>
        <begin position="48"/>
        <end position="151"/>
    </location>
</feature>
<feature type="compositionally biased region" description="Polar residues" evidence="1">
    <location>
        <begin position="77"/>
        <end position="89"/>
    </location>
</feature>